<dbReference type="InterPro" id="IPR029410">
    <property type="entry name" value="CAP_assoc"/>
</dbReference>
<dbReference type="PROSITE" id="PS51272">
    <property type="entry name" value="SLH"/>
    <property type="match status" value="3"/>
</dbReference>
<name>A0A1G8ACR2_9BACI</name>
<dbReference type="InterPro" id="IPR001119">
    <property type="entry name" value="SLH_dom"/>
</dbReference>
<reference evidence="4 5" key="1">
    <citation type="submission" date="2016-10" db="EMBL/GenBank/DDBJ databases">
        <authorList>
            <person name="de Groot N.N."/>
        </authorList>
    </citation>
    <scope>NUCLEOTIDE SEQUENCE [LARGE SCALE GENOMIC DNA]</scope>
    <source>
        <strain evidence="4 5">DSM 21632</strain>
    </source>
</reference>
<dbReference type="Pfam" id="PF00395">
    <property type="entry name" value="SLH"/>
    <property type="match status" value="3"/>
</dbReference>
<evidence type="ECO:0000259" key="3">
    <source>
        <dbReference type="PROSITE" id="PS51272"/>
    </source>
</evidence>
<dbReference type="InterPro" id="IPR035940">
    <property type="entry name" value="CAP_sf"/>
</dbReference>
<feature type="signal peptide" evidence="2">
    <location>
        <begin position="1"/>
        <end position="24"/>
    </location>
</feature>
<sequence length="499" mass="56366">MVKKLALAISILSIMLWIALPLHAEESIFSDVDESFWAADEISYIAQQDIVHGYDDSTFRPANHVNRAQTAAMIARALDLETPRESSQVFHDVDESHAMYDSITAVAEAGIMNGSDGHFRPHEPLTRAQMAVILSGAFQLTAEEEVTFSDIKKSYWAHDAIQNLAANRLTSGHADGSFGPGEKTTRAQFSVFLARAMNESFRVETINQPPSDVDSEREAWHFRGITLGDSLDTLTNVLGEPESIETSRYGFDWYIYHNAYNDYVQFGVQDNKVVAVYCNQDIWSDHYGLGIDDYKEDVSNAYGEPLSYITKNDSHYSVESDTSGTYKGSGRYTTFFYDAHRNHRIMAVLLINSSIEESFDQYYATPTKERKESFERQVFHLANAQRKRYGESVLEWDDTASQTARAHSADMAGNSFFEHTNLDGQSPFDRMSENGITFYNAAENIAYGQVSPIFAHAGWMNSKSHRDSLLGPYERLGVGVAFDEVRKQPYYTQNFYTPM</sequence>
<evidence type="ECO:0000313" key="4">
    <source>
        <dbReference type="EMBL" id="SDH18738.1"/>
    </source>
</evidence>
<evidence type="ECO:0000256" key="2">
    <source>
        <dbReference type="SAM" id="SignalP"/>
    </source>
</evidence>
<dbReference type="Proteomes" id="UP000199163">
    <property type="component" value="Unassembled WGS sequence"/>
</dbReference>
<organism evidence="4 5">
    <name type="scientific">Alteribacillus persepolensis</name>
    <dbReference type="NCBI Taxonomy" id="568899"/>
    <lineage>
        <taxon>Bacteria</taxon>
        <taxon>Bacillati</taxon>
        <taxon>Bacillota</taxon>
        <taxon>Bacilli</taxon>
        <taxon>Bacillales</taxon>
        <taxon>Bacillaceae</taxon>
        <taxon>Alteribacillus</taxon>
    </lineage>
</organism>
<dbReference type="PANTHER" id="PTHR31157:SF1">
    <property type="entry name" value="SCP DOMAIN-CONTAINING PROTEIN"/>
    <property type="match status" value="1"/>
</dbReference>
<protein>
    <submittedName>
        <fullName evidence="4">Uncharacterized conserved protein YkwD, contains CAP (CSP/antigen 5/PR1) domain</fullName>
    </submittedName>
</protein>
<evidence type="ECO:0000256" key="1">
    <source>
        <dbReference type="ARBA" id="ARBA00022729"/>
    </source>
</evidence>
<feature type="domain" description="SLH" evidence="3">
    <location>
        <begin position="25"/>
        <end position="88"/>
    </location>
</feature>
<dbReference type="EMBL" id="FNDK01000002">
    <property type="protein sequence ID" value="SDH18738.1"/>
    <property type="molecule type" value="Genomic_DNA"/>
</dbReference>
<dbReference type="Gene3D" id="3.40.33.10">
    <property type="entry name" value="CAP"/>
    <property type="match status" value="1"/>
</dbReference>
<gene>
    <name evidence="4" type="ORF">SAMN05192534_102110</name>
</gene>
<dbReference type="SUPFAM" id="SSF55797">
    <property type="entry name" value="PR-1-like"/>
    <property type="match status" value="1"/>
</dbReference>
<dbReference type="InterPro" id="IPR014044">
    <property type="entry name" value="CAP_dom"/>
</dbReference>
<feature type="chain" id="PRO_5011741409" evidence="2">
    <location>
        <begin position="25"/>
        <end position="499"/>
    </location>
</feature>
<dbReference type="STRING" id="568899.SAMN05192534_102110"/>
<feature type="domain" description="SLH" evidence="3">
    <location>
        <begin position="90"/>
        <end position="143"/>
    </location>
</feature>
<dbReference type="Pfam" id="PF14504">
    <property type="entry name" value="CAP_assoc_N"/>
    <property type="match status" value="1"/>
</dbReference>
<keyword evidence="5" id="KW-1185">Reference proteome</keyword>
<evidence type="ECO:0000313" key="5">
    <source>
        <dbReference type="Proteomes" id="UP000199163"/>
    </source>
</evidence>
<dbReference type="AlphaFoldDB" id="A0A1G8ACR2"/>
<dbReference type="PANTHER" id="PTHR31157">
    <property type="entry name" value="SCP DOMAIN-CONTAINING PROTEIN"/>
    <property type="match status" value="1"/>
</dbReference>
<feature type="domain" description="SLH" evidence="3">
    <location>
        <begin position="144"/>
        <end position="207"/>
    </location>
</feature>
<dbReference type="Pfam" id="PF00188">
    <property type="entry name" value="CAP"/>
    <property type="match status" value="1"/>
</dbReference>
<dbReference type="OrthoDB" id="9783944at2"/>
<proteinExistence type="predicted"/>
<dbReference type="CDD" id="cd05379">
    <property type="entry name" value="CAP_bacterial"/>
    <property type="match status" value="1"/>
</dbReference>
<keyword evidence="1 2" id="KW-0732">Signal</keyword>
<accession>A0A1G8ACR2</accession>
<dbReference type="RefSeq" id="WP_091271366.1">
    <property type="nucleotide sequence ID" value="NZ_FNDK01000002.1"/>
</dbReference>